<evidence type="ECO:0000313" key="4">
    <source>
        <dbReference type="Proteomes" id="UP000054107"/>
    </source>
</evidence>
<feature type="compositionally biased region" description="Polar residues" evidence="1">
    <location>
        <begin position="152"/>
        <end position="181"/>
    </location>
</feature>
<evidence type="ECO:0000256" key="1">
    <source>
        <dbReference type="SAM" id="MobiDB-lite"/>
    </source>
</evidence>
<feature type="region of interest" description="Disordered" evidence="1">
    <location>
        <begin position="365"/>
        <end position="385"/>
    </location>
</feature>
<evidence type="ECO:0000313" key="3">
    <source>
        <dbReference type="EMBL" id="CEP15016.1"/>
    </source>
</evidence>
<feature type="region of interest" description="Disordered" evidence="1">
    <location>
        <begin position="152"/>
        <end position="188"/>
    </location>
</feature>
<protein>
    <recommendedName>
        <fullName evidence="2">ASX DEUBAD domain-containing protein</fullName>
    </recommendedName>
</protein>
<dbReference type="Pfam" id="PF13919">
    <property type="entry name" value="ASXH"/>
    <property type="match status" value="1"/>
</dbReference>
<feature type="region of interest" description="Disordered" evidence="1">
    <location>
        <begin position="304"/>
        <end position="323"/>
    </location>
</feature>
<evidence type="ECO:0000259" key="2">
    <source>
        <dbReference type="Pfam" id="PF13919"/>
    </source>
</evidence>
<feature type="domain" description="ASX DEUBAD" evidence="2">
    <location>
        <begin position="581"/>
        <end position="704"/>
    </location>
</feature>
<dbReference type="STRING" id="35722.A0A0B7NC47"/>
<dbReference type="AlphaFoldDB" id="A0A0B7NC47"/>
<name>A0A0B7NC47_9FUNG</name>
<keyword evidence="4" id="KW-1185">Reference proteome</keyword>
<accession>A0A0B7NC47</accession>
<feature type="region of interest" description="Disordered" evidence="1">
    <location>
        <begin position="42"/>
        <end position="70"/>
    </location>
</feature>
<dbReference type="Proteomes" id="UP000054107">
    <property type="component" value="Unassembled WGS sequence"/>
</dbReference>
<dbReference type="InterPro" id="IPR028020">
    <property type="entry name" value="ASX_DEUBAD_dom"/>
</dbReference>
<feature type="compositionally biased region" description="Basic and acidic residues" evidence="1">
    <location>
        <begin position="114"/>
        <end position="126"/>
    </location>
</feature>
<organism evidence="3 4">
    <name type="scientific">Parasitella parasitica</name>
    <dbReference type="NCBI Taxonomy" id="35722"/>
    <lineage>
        <taxon>Eukaryota</taxon>
        <taxon>Fungi</taxon>
        <taxon>Fungi incertae sedis</taxon>
        <taxon>Mucoromycota</taxon>
        <taxon>Mucoromycotina</taxon>
        <taxon>Mucoromycetes</taxon>
        <taxon>Mucorales</taxon>
        <taxon>Mucorineae</taxon>
        <taxon>Mucoraceae</taxon>
        <taxon>Parasitella</taxon>
    </lineage>
</organism>
<feature type="compositionally biased region" description="Polar residues" evidence="1">
    <location>
        <begin position="104"/>
        <end position="113"/>
    </location>
</feature>
<reference evidence="3 4" key="1">
    <citation type="submission" date="2014-09" db="EMBL/GenBank/DDBJ databases">
        <authorList>
            <person name="Ellenberger Sabrina"/>
        </authorList>
    </citation>
    <scope>NUCLEOTIDE SEQUENCE [LARGE SCALE GENOMIC DNA]</scope>
    <source>
        <strain evidence="3 4">CBS 412.66</strain>
    </source>
</reference>
<feature type="region of interest" description="Disordered" evidence="1">
    <location>
        <begin position="95"/>
        <end position="132"/>
    </location>
</feature>
<gene>
    <name evidence="3" type="primary">PARPA_09214.1 scaffold 35931</name>
</gene>
<feature type="compositionally biased region" description="Low complexity" evidence="1">
    <location>
        <begin position="543"/>
        <end position="554"/>
    </location>
</feature>
<feature type="compositionally biased region" description="Basic and acidic residues" evidence="1">
    <location>
        <begin position="496"/>
        <end position="519"/>
    </location>
</feature>
<proteinExistence type="predicted"/>
<dbReference type="OrthoDB" id="2289918at2759"/>
<sequence>MKPFKQEDVNTNQEKLCFEPDADKRNENAVTYLAVNEPSCTRDDLQEKACEDTTSSKVSKENAAQKPYGKKLNAKLQRAKLNDYWNNEEFRSLYGKGGRRRTGSIASMESTSLEQHESQQKNKTIDESEAVNTSVASLNNAVLFPTQNADQLDSTDISRENNSSISTLSTQDSTINTPETFNSRRENSGVTTAYTSLTQQTTTVIVLDSDEAAADEDYIVEHRSIEPQEIKSAQPHVLSDNMPQVNLQGDTVSSLEKTAPTAETRHTKTDAISNLKRARQSTCNYEARSDRLEASLMAPTKAANNKLAEQADSNSTETPRAKPAANCTLGTAKVFPNVEPEVLLSRMKTVPTKLNDRVPFNLKSSGNVNLETPRTNATAKSRPTANTVTCITRNRSKSALKDKQKPAPSCAQDISTKEIIVIDGDTISNSPYEIETIENRHGRQELGESSSTAAFCHQNNVPSYLIIDLTKEPDEVDSESSQSSSTLPNCLQTRMPRSEKKIQIKCNSRENAHGTKRSETSTQNIGEASISRCQSATIPRNISSSSSSSDRSVSGTLHKQDKAVSVDDQELGTGCSSVLQVEQPKALRHLLENRNSFLAEADLRALIPHLLKSLPAAQTAELAKLLPPPDVVAVEKNASLAINPEFTSVSNNFFWEAADKWQQILKMGGFDQDNIQKRHKLQTQQPTKANDSFKDDNYEEYWGERLERNKSEKKNDLSRVKGKEKAKDH</sequence>
<feature type="region of interest" description="Disordered" evidence="1">
    <location>
        <begin position="473"/>
        <end position="565"/>
    </location>
</feature>
<feature type="compositionally biased region" description="Basic and acidic residues" evidence="1">
    <location>
        <begin position="42"/>
        <end position="51"/>
    </location>
</feature>
<feature type="compositionally biased region" description="Polar residues" evidence="1">
    <location>
        <begin position="520"/>
        <end position="542"/>
    </location>
</feature>
<dbReference type="EMBL" id="LN731842">
    <property type="protein sequence ID" value="CEP15016.1"/>
    <property type="molecule type" value="Genomic_DNA"/>
</dbReference>
<feature type="region of interest" description="Disordered" evidence="1">
    <location>
        <begin position="704"/>
        <end position="729"/>
    </location>
</feature>